<keyword evidence="3" id="KW-0809">Transit peptide</keyword>
<dbReference type="SUPFAM" id="SSF53474">
    <property type="entry name" value="alpha/beta-Hydrolases"/>
    <property type="match status" value="1"/>
</dbReference>
<evidence type="ECO:0000313" key="14">
    <source>
        <dbReference type="Proteomes" id="UP000564885"/>
    </source>
</evidence>
<evidence type="ECO:0000256" key="6">
    <source>
        <dbReference type="ARBA" id="ARBA00041520"/>
    </source>
</evidence>
<evidence type="ECO:0000256" key="8">
    <source>
        <dbReference type="ARBA" id="ARBA00042704"/>
    </source>
</evidence>
<evidence type="ECO:0000256" key="5">
    <source>
        <dbReference type="ARBA" id="ARBA00039314"/>
    </source>
</evidence>
<evidence type="ECO:0000256" key="2">
    <source>
        <dbReference type="ARBA" id="ARBA00022801"/>
    </source>
</evidence>
<dbReference type="InterPro" id="IPR029058">
    <property type="entry name" value="AB_hydrolase_fold"/>
</dbReference>
<comment type="catalytic activity">
    <reaction evidence="10">
        <text>S-hexadecanoyl-L-cysteinyl-[protein] + H2O = L-cysteinyl-[protein] + hexadecanoate + H(+)</text>
        <dbReference type="Rhea" id="RHEA:19233"/>
        <dbReference type="Rhea" id="RHEA-COMP:10131"/>
        <dbReference type="Rhea" id="RHEA-COMP:11032"/>
        <dbReference type="ChEBI" id="CHEBI:7896"/>
        <dbReference type="ChEBI" id="CHEBI:15377"/>
        <dbReference type="ChEBI" id="CHEBI:15378"/>
        <dbReference type="ChEBI" id="CHEBI:29950"/>
        <dbReference type="ChEBI" id="CHEBI:74151"/>
        <dbReference type="EC" id="3.1.2.22"/>
    </reaction>
    <physiologicalReaction direction="left-to-right" evidence="10">
        <dbReference type="Rhea" id="RHEA:19234"/>
    </physiologicalReaction>
</comment>
<evidence type="ECO:0000256" key="4">
    <source>
        <dbReference type="ARBA" id="ARBA00039132"/>
    </source>
</evidence>
<comment type="catalytic activity">
    <reaction evidence="11">
        <text>mycophenolic acid O-acyl-beta-D-glucuronide + H2O = mycophenolate + D-glucuronate + H(+)</text>
        <dbReference type="Rhea" id="RHEA:34179"/>
        <dbReference type="ChEBI" id="CHEBI:15377"/>
        <dbReference type="ChEBI" id="CHEBI:15378"/>
        <dbReference type="ChEBI" id="CHEBI:58720"/>
        <dbReference type="ChEBI" id="CHEBI:62932"/>
        <dbReference type="ChEBI" id="CHEBI:66982"/>
        <dbReference type="EC" id="3.1.1.93"/>
    </reaction>
    <physiologicalReaction direction="left-to-right" evidence="11">
        <dbReference type="Rhea" id="RHEA:34180"/>
    </physiologicalReaction>
</comment>
<evidence type="ECO:0000256" key="10">
    <source>
        <dbReference type="ARBA" id="ARBA00047409"/>
    </source>
</evidence>
<dbReference type="PANTHER" id="PTHR16138">
    <property type="entry name" value="MYCOPHENOLIC ACID ACYL-GLUCURONIDE ESTERASE, MITOCHONDRIAL"/>
    <property type="match status" value="1"/>
</dbReference>
<dbReference type="RefSeq" id="WP_171216431.1">
    <property type="nucleotide sequence ID" value="NZ_JABEPP010000001.1"/>
</dbReference>
<dbReference type="GO" id="GO:0102390">
    <property type="term" value="F:mycophenolic acid acyl-glucuronide esterase activity"/>
    <property type="evidence" value="ECO:0007669"/>
    <property type="project" value="UniProtKB-EC"/>
</dbReference>
<dbReference type="InterPro" id="IPR052382">
    <property type="entry name" value="ABHD10_acyl-thioesterase"/>
</dbReference>
<keyword evidence="14" id="KW-1185">Reference proteome</keyword>
<comment type="function">
    <text evidence="9">Acts as an acyl-protein thioesterase that hydrolyzes fatty acids from acylated residues in proteins. Regulates the mitochondrial S-depalmitoylation of the nucleophilic active site residue of peroxiredoxin-5/PRDX5, a key antioxidant protein, therefore modulating mitochondrial antioxidant ability. Also catalyzes the deglucuronidation of mycophenolic acid acyl-glucuronide, an active metabolite of the immunosuppressant drug mycophenolate.</text>
</comment>
<evidence type="ECO:0000256" key="3">
    <source>
        <dbReference type="ARBA" id="ARBA00022946"/>
    </source>
</evidence>
<dbReference type="EC" id="3.1.2.22" evidence="1"/>
<dbReference type="GO" id="GO:0008474">
    <property type="term" value="F:palmitoyl-(protein) hydrolase activity"/>
    <property type="evidence" value="ECO:0007669"/>
    <property type="project" value="UniProtKB-EC"/>
</dbReference>
<accession>A0A849I4B7</accession>
<dbReference type="Proteomes" id="UP000564885">
    <property type="component" value="Unassembled WGS sequence"/>
</dbReference>
<dbReference type="Gene3D" id="3.40.50.1820">
    <property type="entry name" value="alpha/beta hydrolase"/>
    <property type="match status" value="1"/>
</dbReference>
<evidence type="ECO:0000256" key="11">
    <source>
        <dbReference type="ARBA" id="ARBA00047972"/>
    </source>
</evidence>
<name>A0A849I4B7_9HYPH</name>
<comment type="caution">
    <text evidence="13">The sequence shown here is derived from an EMBL/GenBank/DDBJ whole genome shotgun (WGS) entry which is preliminary data.</text>
</comment>
<dbReference type="AlphaFoldDB" id="A0A849I4B7"/>
<proteinExistence type="predicted"/>
<gene>
    <name evidence="13" type="ORF">HJG44_00670</name>
</gene>
<evidence type="ECO:0000259" key="12">
    <source>
        <dbReference type="Pfam" id="PF12697"/>
    </source>
</evidence>
<evidence type="ECO:0000256" key="1">
    <source>
        <dbReference type="ARBA" id="ARBA00012423"/>
    </source>
</evidence>
<dbReference type="EMBL" id="JABEPP010000001">
    <property type="protein sequence ID" value="NNM70907.1"/>
    <property type="molecule type" value="Genomic_DNA"/>
</dbReference>
<protein>
    <recommendedName>
        <fullName evidence="5">Palmitoyl-protein thioesterase ABHD10, mitochondrial</fullName>
        <ecNumber evidence="4">3.1.1.93</ecNumber>
        <ecNumber evidence="1">3.1.2.22</ecNumber>
    </recommendedName>
    <alternativeName>
        <fullName evidence="7">Acyl-protein thioesterase ABHD10</fullName>
    </alternativeName>
    <alternativeName>
        <fullName evidence="8">Alpha/beta hydrolase domain-containing protein 10</fullName>
    </alternativeName>
    <alternativeName>
        <fullName evidence="6">Mycophenolic acid acyl-glucuronide esterase, mitochondrial</fullName>
    </alternativeName>
</protein>
<dbReference type="InterPro" id="IPR000073">
    <property type="entry name" value="AB_hydrolase_1"/>
</dbReference>
<feature type="domain" description="AB hydrolase-1" evidence="12">
    <location>
        <begin position="49"/>
        <end position="241"/>
    </location>
</feature>
<sequence>MTSWIEVGEGDEARRIAVLARDGAEPPVVWFGGFRSDMRATKAEALDAWAAETGRSFVRFDYSGHGESGGSFADGTISRWLEEGLAVLGAYAPKRPVLVGSSMGAWIATLAAIRLAAECGDRGPAGLVLIAPAIDFTERLMWDAFPADIRHTIETDGVYYRPSLYSDEPYPITAKLILDGRRHLILDGPITTRAPIHILQGMRDPDVPWEHALSFVERLPGENVQLTLIKDGDHRLSRPEDLDRLVRAVEAVLRRETSGVS</sequence>
<dbReference type="PANTHER" id="PTHR16138:SF7">
    <property type="entry name" value="PALMITOYL-PROTEIN THIOESTERASE ABHD10, MITOCHONDRIAL"/>
    <property type="match status" value="1"/>
</dbReference>
<dbReference type="Pfam" id="PF12697">
    <property type="entry name" value="Abhydrolase_6"/>
    <property type="match status" value="1"/>
</dbReference>
<organism evidence="13 14">
    <name type="scientific">Enterovirga aerilata</name>
    <dbReference type="NCBI Taxonomy" id="2730920"/>
    <lineage>
        <taxon>Bacteria</taxon>
        <taxon>Pseudomonadati</taxon>
        <taxon>Pseudomonadota</taxon>
        <taxon>Alphaproteobacteria</taxon>
        <taxon>Hyphomicrobiales</taxon>
        <taxon>Methylobacteriaceae</taxon>
        <taxon>Enterovirga</taxon>
    </lineage>
</organism>
<reference evidence="13 14" key="1">
    <citation type="submission" date="2020-04" db="EMBL/GenBank/DDBJ databases">
        <title>Enterovirga sp. isolate from soil.</title>
        <authorList>
            <person name="Chea S."/>
            <person name="Kim D.-U."/>
        </authorList>
    </citation>
    <scope>NUCLEOTIDE SEQUENCE [LARGE SCALE GENOMIC DNA]</scope>
    <source>
        <strain evidence="13 14">DB1703</strain>
    </source>
</reference>
<dbReference type="EC" id="3.1.1.93" evidence="4"/>
<evidence type="ECO:0000256" key="9">
    <source>
        <dbReference type="ARBA" id="ARBA00046047"/>
    </source>
</evidence>
<evidence type="ECO:0000313" key="13">
    <source>
        <dbReference type="EMBL" id="NNM70907.1"/>
    </source>
</evidence>
<evidence type="ECO:0000256" key="7">
    <source>
        <dbReference type="ARBA" id="ARBA00042645"/>
    </source>
</evidence>
<keyword evidence="2 13" id="KW-0378">Hydrolase</keyword>